<reference evidence="3" key="1">
    <citation type="journal article" date="2022" name="Int. J. Mol. Sci.">
        <title>Draft Genome of Tanacetum Coccineum: Genomic Comparison of Closely Related Tanacetum-Family Plants.</title>
        <authorList>
            <person name="Yamashiro T."/>
            <person name="Shiraishi A."/>
            <person name="Nakayama K."/>
            <person name="Satake H."/>
        </authorList>
    </citation>
    <scope>NUCLEOTIDE SEQUENCE</scope>
</reference>
<proteinExistence type="predicted"/>
<evidence type="ECO:0000313" key="3">
    <source>
        <dbReference type="EMBL" id="GJS91622.1"/>
    </source>
</evidence>
<keyword evidence="4" id="KW-1185">Reference proteome</keyword>
<organism evidence="3 4">
    <name type="scientific">Tanacetum coccineum</name>
    <dbReference type="NCBI Taxonomy" id="301880"/>
    <lineage>
        <taxon>Eukaryota</taxon>
        <taxon>Viridiplantae</taxon>
        <taxon>Streptophyta</taxon>
        <taxon>Embryophyta</taxon>
        <taxon>Tracheophyta</taxon>
        <taxon>Spermatophyta</taxon>
        <taxon>Magnoliopsida</taxon>
        <taxon>eudicotyledons</taxon>
        <taxon>Gunneridae</taxon>
        <taxon>Pentapetalae</taxon>
        <taxon>asterids</taxon>
        <taxon>campanulids</taxon>
        <taxon>Asterales</taxon>
        <taxon>Asteraceae</taxon>
        <taxon>Asteroideae</taxon>
        <taxon>Anthemideae</taxon>
        <taxon>Anthemidinae</taxon>
        <taxon>Tanacetum</taxon>
    </lineage>
</organism>
<sequence>MENFKRGTIPMQDKLKLSKSDGASTPAEKRRMSNVPYASNPGELHWTNVKNILKYFQNTKDVFLVYGDAEYITVFDASKEAVWIHKFISGLNVVPTIEEPITMYYDNTRTIAIANDHEVTKDDNLADLFTKALAFPKHSELTRKIGLIPASSLMQVRVLLDVSIASMNADCYTNSQVGAVGKLSESRGIDHLPLLVKALCNAVVLDWILSSLSQDVYLGHVFFDNAANEILPEAKDAFVIISREESYMGIPTSSVKSQTDKAQSSAFVSKTNGNNDVKTSGGYVSLTNDQVMKLMSLLNDKGGFYANSHMDLKKEKVLGTGRESVGLYLFDSDYASSAMCSDIYGKEPNLSHLRSFGCLCFATVVKGSNKFSYRFEKCVLIGYASGKKAYKLFNLENRSVLYSRDVKFYENVFPYKMNKNEEVSESENINFFDHFDVELETKTSILSPNDEEEGSPGRDGKVHQPVTNANTDQPRHDETHLITPVDKHINSEGNVDTSDEVLVFQINFPNTTEEVSLRKSQRTSKLPAKLNECVLDNKVKYGLNKYANHCVLSSKNYSFVCNLNKSVVPSSFEEALKDIN</sequence>
<dbReference type="InterPro" id="IPR057670">
    <property type="entry name" value="SH3_retrovirus"/>
</dbReference>
<gene>
    <name evidence="3" type="ORF">Tco_0774258</name>
</gene>
<protein>
    <submittedName>
        <fullName evidence="3">Ribonuclease H-like domain-containing protein</fullName>
    </submittedName>
</protein>
<dbReference type="Proteomes" id="UP001151760">
    <property type="component" value="Unassembled WGS sequence"/>
</dbReference>
<feature type="domain" description="Retroviral polymerase SH3-like" evidence="2">
    <location>
        <begin position="358"/>
        <end position="419"/>
    </location>
</feature>
<evidence type="ECO:0000313" key="4">
    <source>
        <dbReference type="Proteomes" id="UP001151760"/>
    </source>
</evidence>
<accession>A0ABQ4ZNY7</accession>
<name>A0ABQ4ZNY7_9ASTR</name>
<feature type="region of interest" description="Disordered" evidence="1">
    <location>
        <begin position="445"/>
        <end position="479"/>
    </location>
</feature>
<dbReference type="Pfam" id="PF25597">
    <property type="entry name" value="SH3_retrovirus"/>
    <property type="match status" value="1"/>
</dbReference>
<evidence type="ECO:0000256" key="1">
    <source>
        <dbReference type="SAM" id="MobiDB-lite"/>
    </source>
</evidence>
<comment type="caution">
    <text evidence="3">The sequence shown here is derived from an EMBL/GenBank/DDBJ whole genome shotgun (WGS) entry which is preliminary data.</text>
</comment>
<dbReference type="EMBL" id="BQNB010011520">
    <property type="protein sequence ID" value="GJS91622.1"/>
    <property type="molecule type" value="Genomic_DNA"/>
</dbReference>
<evidence type="ECO:0000259" key="2">
    <source>
        <dbReference type="Pfam" id="PF25597"/>
    </source>
</evidence>
<feature type="region of interest" description="Disordered" evidence="1">
    <location>
        <begin position="15"/>
        <end position="34"/>
    </location>
</feature>
<reference evidence="3" key="2">
    <citation type="submission" date="2022-01" db="EMBL/GenBank/DDBJ databases">
        <authorList>
            <person name="Yamashiro T."/>
            <person name="Shiraishi A."/>
            <person name="Satake H."/>
            <person name="Nakayama K."/>
        </authorList>
    </citation>
    <scope>NUCLEOTIDE SEQUENCE</scope>
</reference>